<evidence type="ECO:0000256" key="2">
    <source>
        <dbReference type="SAM" id="SignalP"/>
    </source>
</evidence>
<sequence length="329" mass="34635">MTTNRRTFLAASAALLGATLLGTQAIAQSNAQSFPTKPITIVVPFGAGTTTDQVARFLSPYLSAELKQPVVIDNKAGASGSIGMQFAARQPADGYTFVLGTNTTHAANVSLFKQLPYDPVKDFTPISNLIIGGVVLVVRADHPAKNVQELVAMMKKDPGGMTFGAGNSSSRAGGEVMRELAGVDILHVPYKTLPVALTDLIGGQIDMVFGDAPAVMPLVEGGKLKALGVSTSKRIAKYADIPTIAEQGVKGYEVTGWIAAFGLNGTPPEIIARLNEVIVRAMKSQEAEKQFGSQGWTPVAGSPEELAKFQATEIDRWARLVKAAGIEPT</sequence>
<dbReference type="PANTHER" id="PTHR42928:SF5">
    <property type="entry name" value="BLR1237 PROTEIN"/>
    <property type="match status" value="1"/>
</dbReference>
<dbReference type="Gene3D" id="3.40.190.10">
    <property type="entry name" value="Periplasmic binding protein-like II"/>
    <property type="match status" value="1"/>
</dbReference>
<dbReference type="RefSeq" id="WP_102072024.1">
    <property type="nucleotide sequence ID" value="NZ_PDNW01000001.1"/>
</dbReference>
<dbReference type="CDD" id="cd07012">
    <property type="entry name" value="PBP2_Bug_TTT"/>
    <property type="match status" value="1"/>
</dbReference>
<dbReference type="InterPro" id="IPR005064">
    <property type="entry name" value="BUG"/>
</dbReference>
<dbReference type="InterPro" id="IPR042100">
    <property type="entry name" value="Bug_dom1"/>
</dbReference>
<dbReference type="AlphaFoldDB" id="A0A2N4UA94"/>
<keyword evidence="2" id="KW-0732">Signal</keyword>
<dbReference type="SUPFAM" id="SSF53850">
    <property type="entry name" value="Periplasmic binding protein-like II"/>
    <property type="match status" value="1"/>
</dbReference>
<evidence type="ECO:0000313" key="3">
    <source>
        <dbReference type="EMBL" id="PLC51927.1"/>
    </source>
</evidence>
<dbReference type="OrthoDB" id="8678477at2"/>
<dbReference type="InterPro" id="IPR006311">
    <property type="entry name" value="TAT_signal"/>
</dbReference>
<dbReference type="PANTHER" id="PTHR42928">
    <property type="entry name" value="TRICARBOXYLATE-BINDING PROTEIN"/>
    <property type="match status" value="1"/>
</dbReference>
<dbReference type="PIRSF" id="PIRSF017082">
    <property type="entry name" value="YflP"/>
    <property type="match status" value="1"/>
</dbReference>
<dbReference type="PROSITE" id="PS51318">
    <property type="entry name" value="TAT"/>
    <property type="match status" value="1"/>
</dbReference>
<name>A0A2N4UA94_9BURK</name>
<evidence type="ECO:0000313" key="4">
    <source>
        <dbReference type="Proteomes" id="UP000234190"/>
    </source>
</evidence>
<protein>
    <submittedName>
        <fullName evidence="3">ABC transporter substrate-binding protein</fullName>
    </submittedName>
</protein>
<comment type="similarity">
    <text evidence="1">Belongs to the UPF0065 (bug) family.</text>
</comment>
<accession>A0A2N4UA94</accession>
<feature type="signal peptide" evidence="2">
    <location>
        <begin position="1"/>
        <end position="27"/>
    </location>
</feature>
<dbReference type="Pfam" id="PF03401">
    <property type="entry name" value="TctC"/>
    <property type="match status" value="1"/>
</dbReference>
<organism evidence="3 4">
    <name type="scientific">Pollutimonas subterranea</name>
    <dbReference type="NCBI Taxonomy" id="2045210"/>
    <lineage>
        <taxon>Bacteria</taxon>
        <taxon>Pseudomonadati</taxon>
        <taxon>Pseudomonadota</taxon>
        <taxon>Betaproteobacteria</taxon>
        <taxon>Burkholderiales</taxon>
        <taxon>Alcaligenaceae</taxon>
        <taxon>Pollutimonas</taxon>
    </lineage>
</organism>
<dbReference type="Proteomes" id="UP000234190">
    <property type="component" value="Unassembled WGS sequence"/>
</dbReference>
<dbReference type="Gene3D" id="3.40.190.150">
    <property type="entry name" value="Bordetella uptake gene, domain 1"/>
    <property type="match status" value="1"/>
</dbReference>
<proteinExistence type="inferred from homology"/>
<gene>
    <name evidence="3" type="ORF">CR159_00390</name>
</gene>
<evidence type="ECO:0000256" key="1">
    <source>
        <dbReference type="ARBA" id="ARBA00006987"/>
    </source>
</evidence>
<feature type="chain" id="PRO_5014788324" evidence="2">
    <location>
        <begin position="28"/>
        <end position="329"/>
    </location>
</feature>
<reference evidence="3 4" key="1">
    <citation type="submission" date="2017-10" db="EMBL/GenBank/DDBJ databases">
        <title>Two draft genome sequences of Pusillimonas sp. strains isolated from a nitrate- and radionuclide-contaminated groundwater in Russia.</title>
        <authorList>
            <person name="Grouzdev D.S."/>
            <person name="Tourova T.P."/>
            <person name="Goeva M.A."/>
            <person name="Babich T.L."/>
            <person name="Sokolova D.S."/>
            <person name="Abdullin R."/>
            <person name="Poltaraus A.B."/>
            <person name="Toshchakov S.V."/>
            <person name="Nazina T.N."/>
        </authorList>
    </citation>
    <scope>NUCLEOTIDE SEQUENCE [LARGE SCALE GENOMIC DNA]</scope>
    <source>
        <strain evidence="3 4">JR1/69-3-13</strain>
    </source>
</reference>
<comment type="caution">
    <text evidence="3">The sequence shown here is derived from an EMBL/GenBank/DDBJ whole genome shotgun (WGS) entry which is preliminary data.</text>
</comment>
<keyword evidence="4" id="KW-1185">Reference proteome</keyword>
<dbReference type="EMBL" id="PDNW01000001">
    <property type="protein sequence ID" value="PLC51927.1"/>
    <property type="molecule type" value="Genomic_DNA"/>
</dbReference>